<evidence type="ECO:0000256" key="2">
    <source>
        <dbReference type="SAM" id="MobiDB-lite"/>
    </source>
</evidence>
<keyword evidence="4" id="KW-1185">Reference proteome</keyword>
<dbReference type="Gene3D" id="3.90.226.10">
    <property type="entry name" value="2-enoyl-CoA Hydratase, Chain A, domain 1"/>
    <property type="match status" value="1"/>
</dbReference>
<evidence type="ECO:0000313" key="4">
    <source>
        <dbReference type="Proteomes" id="UP000585272"/>
    </source>
</evidence>
<feature type="compositionally biased region" description="Gly residues" evidence="2">
    <location>
        <begin position="1"/>
        <end position="23"/>
    </location>
</feature>
<accession>A0A840IBQ6</accession>
<gene>
    <name evidence="3" type="ORF">BDZ31_001943</name>
</gene>
<name>A0A840IBQ6_9ACTN</name>
<dbReference type="InterPro" id="IPR029045">
    <property type="entry name" value="ClpP/crotonase-like_dom_sf"/>
</dbReference>
<dbReference type="PANTHER" id="PTHR43802:SF1">
    <property type="entry name" value="IP11341P-RELATED"/>
    <property type="match status" value="1"/>
</dbReference>
<proteinExistence type="inferred from homology"/>
<dbReference type="PANTHER" id="PTHR43802">
    <property type="entry name" value="ENOYL-COA HYDRATASE"/>
    <property type="match status" value="1"/>
</dbReference>
<keyword evidence="3" id="KW-0456">Lyase</keyword>
<dbReference type="AlphaFoldDB" id="A0A840IBQ6"/>
<dbReference type="GO" id="GO:0004300">
    <property type="term" value="F:enoyl-CoA hydratase activity"/>
    <property type="evidence" value="ECO:0007669"/>
    <property type="project" value="UniProtKB-EC"/>
</dbReference>
<dbReference type="CDD" id="cd06558">
    <property type="entry name" value="crotonase-like"/>
    <property type="match status" value="1"/>
</dbReference>
<protein>
    <submittedName>
        <fullName evidence="3">Enoyl-CoA hydratase</fullName>
        <ecNumber evidence="3">4.2.1.17</ecNumber>
    </submittedName>
</protein>
<dbReference type="SUPFAM" id="SSF52096">
    <property type="entry name" value="ClpP/crotonase"/>
    <property type="match status" value="1"/>
</dbReference>
<sequence>MGGGGAASTGADGAGAGGAGAGGRDADRADGAGAGGAGAGGRDADRAAGATLRTLRYTVADGVGRIVLDRPERGNGITPLLLHELERTVEHADLDPAVRVIVLSGAGTGFCGGYDLVEAAEGAAAVSEAVGAPPPGAPTEPAVIARNHDPSRPWDPLADHAMMSRNVRAFMSLFHAQTPVVCKVHGFCVAGGTDLALCSDLLVIAADAKIGYPPARVWGSPTTALWADRIGAQRAKRLLFTGDCLSGSEAVEWGLAIEAPEPERLDERVEALVQRIARMPASQLAMMKLLVNQQTMAQGLHATQLIGTVFDGIARHTDVGYAFQRRAAEAGFRTAVRERDEPFGDAGLSTFKG</sequence>
<comment type="similarity">
    <text evidence="1">Belongs to the enoyl-CoA hydratase/isomerase family.</text>
</comment>
<dbReference type="NCBIfam" id="NF006128">
    <property type="entry name" value="PRK08272.1"/>
    <property type="match status" value="1"/>
</dbReference>
<comment type="caution">
    <text evidence="3">The sequence shown here is derived from an EMBL/GenBank/DDBJ whole genome shotgun (WGS) entry which is preliminary data.</text>
</comment>
<organism evidence="3 4">
    <name type="scientific">Conexibacter arvalis</name>
    <dbReference type="NCBI Taxonomy" id="912552"/>
    <lineage>
        <taxon>Bacteria</taxon>
        <taxon>Bacillati</taxon>
        <taxon>Actinomycetota</taxon>
        <taxon>Thermoleophilia</taxon>
        <taxon>Solirubrobacterales</taxon>
        <taxon>Conexibacteraceae</taxon>
        <taxon>Conexibacter</taxon>
    </lineage>
</organism>
<dbReference type="Proteomes" id="UP000585272">
    <property type="component" value="Unassembled WGS sequence"/>
</dbReference>
<evidence type="ECO:0000313" key="3">
    <source>
        <dbReference type="EMBL" id="MBB4662357.1"/>
    </source>
</evidence>
<dbReference type="EMBL" id="JACHNU010000002">
    <property type="protein sequence ID" value="MBB4662357.1"/>
    <property type="molecule type" value="Genomic_DNA"/>
</dbReference>
<dbReference type="Pfam" id="PF00378">
    <property type="entry name" value="ECH_1"/>
    <property type="match status" value="2"/>
</dbReference>
<dbReference type="EC" id="4.2.1.17" evidence="3"/>
<dbReference type="InterPro" id="IPR001753">
    <property type="entry name" value="Enoyl-CoA_hydra/iso"/>
</dbReference>
<feature type="region of interest" description="Disordered" evidence="2">
    <location>
        <begin position="1"/>
        <end position="44"/>
    </location>
</feature>
<reference evidence="3 4" key="1">
    <citation type="submission" date="2020-08" db="EMBL/GenBank/DDBJ databases">
        <title>Genomic Encyclopedia of Archaeal and Bacterial Type Strains, Phase II (KMG-II): from individual species to whole genera.</title>
        <authorList>
            <person name="Goeker M."/>
        </authorList>
    </citation>
    <scope>NUCLEOTIDE SEQUENCE [LARGE SCALE GENOMIC DNA]</scope>
    <source>
        <strain evidence="3 4">DSM 23288</strain>
    </source>
</reference>
<evidence type="ECO:0000256" key="1">
    <source>
        <dbReference type="ARBA" id="ARBA00005254"/>
    </source>
</evidence>
<feature type="compositionally biased region" description="Gly residues" evidence="2">
    <location>
        <begin position="32"/>
        <end position="41"/>
    </location>
</feature>